<dbReference type="PANTHER" id="PTHR30600:SF4">
    <property type="entry name" value="CYTOCHROME C DOMAIN-CONTAINING PROTEIN"/>
    <property type="match status" value="1"/>
</dbReference>
<proteinExistence type="predicted"/>
<sequence length="411" mass="42500">MDFESLSLFALGRSVFRRDFTPAGQGSTSFDGLGPLMNAPSCAGCHVNDGRGAPSSPGDGAYGLVSMILKLERAPGSVYGDQLQDFAIEGMAPEGRIRIDYGAAAFTYPDGTKVALRVPKFSVEDPGYGPLGPDMALAPRIAPSMIGLGLLAAIPEGDLAAGADPDDADGDGVSGRLAMVRSARGGEPVPGRFGWKATQATLEDQIAAALALDMGLSSPLVPRPAGDCTTGQTACLKQSTGESADLEGLEVHSAPFAWLVRYSEAIAVPAPRPGAGDDTAAALFVQVGCAACHTPSHVLPPNPQRRFLGGSTIWPYTDLLLHDLGPQLADPVASRGGDAGVGRGEWRTPPLWAVGLSGAINGNTGLLHDGRARTIEEAILWHGGEAAASRDRFAALSAQDRQRLIAFVAAL</sequence>
<dbReference type="GO" id="GO:0020037">
    <property type="term" value="F:heme binding"/>
    <property type="evidence" value="ECO:0007669"/>
    <property type="project" value="InterPro"/>
</dbReference>
<keyword evidence="2" id="KW-0479">Metal-binding</keyword>
<gene>
    <name evidence="5" type="ORF">MNBD_ALPHA09-823</name>
</gene>
<dbReference type="InterPro" id="IPR010538">
    <property type="entry name" value="DHOR"/>
</dbReference>
<name>A0A3B0TIS7_9ZZZZ</name>
<feature type="domain" description="Cytochrome c" evidence="4">
    <location>
        <begin position="21"/>
        <end position="181"/>
    </location>
</feature>
<evidence type="ECO:0000256" key="2">
    <source>
        <dbReference type="ARBA" id="ARBA00022723"/>
    </source>
</evidence>
<dbReference type="GO" id="GO:0009055">
    <property type="term" value="F:electron transfer activity"/>
    <property type="evidence" value="ECO:0007669"/>
    <property type="project" value="InterPro"/>
</dbReference>
<protein>
    <submittedName>
        <fullName evidence="5">Probable thiol oxidoreductase with 2 cytochrome c heme-binding sites</fullName>
    </submittedName>
</protein>
<dbReference type="InterPro" id="IPR036909">
    <property type="entry name" value="Cyt_c-like_dom_sf"/>
</dbReference>
<dbReference type="GO" id="GO:0046872">
    <property type="term" value="F:metal ion binding"/>
    <property type="evidence" value="ECO:0007669"/>
    <property type="project" value="UniProtKB-KW"/>
</dbReference>
<dbReference type="Pfam" id="PF06537">
    <property type="entry name" value="DHOR"/>
    <property type="match status" value="1"/>
</dbReference>
<dbReference type="AlphaFoldDB" id="A0A3B0TIS7"/>
<organism evidence="5">
    <name type="scientific">hydrothermal vent metagenome</name>
    <dbReference type="NCBI Taxonomy" id="652676"/>
    <lineage>
        <taxon>unclassified sequences</taxon>
        <taxon>metagenomes</taxon>
        <taxon>ecological metagenomes</taxon>
    </lineage>
</organism>
<dbReference type="GO" id="GO:0004130">
    <property type="term" value="F:cytochrome-c peroxidase activity"/>
    <property type="evidence" value="ECO:0007669"/>
    <property type="project" value="TreeGrafter"/>
</dbReference>
<evidence type="ECO:0000313" key="5">
    <source>
        <dbReference type="EMBL" id="VAW13207.1"/>
    </source>
</evidence>
<evidence type="ECO:0000256" key="1">
    <source>
        <dbReference type="ARBA" id="ARBA00022617"/>
    </source>
</evidence>
<accession>A0A3B0TIS7</accession>
<evidence type="ECO:0000256" key="3">
    <source>
        <dbReference type="ARBA" id="ARBA00023004"/>
    </source>
</evidence>
<dbReference type="PROSITE" id="PS51007">
    <property type="entry name" value="CYTC"/>
    <property type="match status" value="2"/>
</dbReference>
<dbReference type="InterPro" id="IPR009056">
    <property type="entry name" value="Cyt_c-like_dom"/>
</dbReference>
<keyword evidence="3" id="KW-0408">Iron</keyword>
<dbReference type="PANTHER" id="PTHR30600">
    <property type="entry name" value="CYTOCHROME C PEROXIDASE-RELATED"/>
    <property type="match status" value="1"/>
</dbReference>
<dbReference type="InterPro" id="IPR051395">
    <property type="entry name" value="Cytochrome_c_Peroxidase/MauG"/>
</dbReference>
<dbReference type="SUPFAM" id="SSF46626">
    <property type="entry name" value="Cytochrome c"/>
    <property type="match status" value="1"/>
</dbReference>
<dbReference type="PIRSF" id="PIRSF028099">
    <property type="entry name" value="DUF1111"/>
    <property type="match status" value="1"/>
</dbReference>
<feature type="domain" description="Cytochrome c" evidence="4">
    <location>
        <begin position="275"/>
        <end position="411"/>
    </location>
</feature>
<dbReference type="Gene3D" id="1.10.760.10">
    <property type="entry name" value="Cytochrome c-like domain"/>
    <property type="match status" value="1"/>
</dbReference>
<evidence type="ECO:0000259" key="4">
    <source>
        <dbReference type="PROSITE" id="PS51007"/>
    </source>
</evidence>
<reference evidence="5" key="1">
    <citation type="submission" date="2018-06" db="EMBL/GenBank/DDBJ databases">
        <authorList>
            <person name="Zhirakovskaya E."/>
        </authorList>
    </citation>
    <scope>NUCLEOTIDE SEQUENCE</scope>
</reference>
<keyword evidence="1" id="KW-0349">Heme</keyword>
<dbReference type="EMBL" id="UOEM01000060">
    <property type="protein sequence ID" value="VAW13207.1"/>
    <property type="molecule type" value="Genomic_DNA"/>
</dbReference>